<keyword evidence="3" id="KW-1185">Reference proteome</keyword>
<feature type="compositionally biased region" description="Polar residues" evidence="1">
    <location>
        <begin position="37"/>
        <end position="52"/>
    </location>
</feature>
<dbReference type="EMBL" id="CP036298">
    <property type="protein sequence ID" value="QDV24737.1"/>
    <property type="molecule type" value="Genomic_DNA"/>
</dbReference>
<sequence>MLYSSRTDSSFRRRLLGEMTVFLLGLALLMPQLQGQEQASQGPPQRVSQDSSALPIPTPESLDDVQIRHFELTAILVRLEAEMGLTGAAATAWLTQECHSALGSTLEPPSDERAVQGIQNAIGTVMSDGSPRTIEVDDRGRGVLIEDTQCSLAGSHSDLTRAEEMLKTIEQFGVSQILINTTVVRGSQQSLSALPVQWSMVEPAEDRVASNSPKIHTTGFQHMPNHGIGASLVRQHVERGKREQERAEADIIEPPQGVTSSTWTEAVAIVERARPVLYTLLTPEESRQVLDAIREMPEIEHLFSPKVAVFNGRKATVNDTVERPFVTGIKPITLIKDGQEQIAFRPHVRVYPEGTTLDLLPQLMGGKQLRLTCSLKMCKIQKVDTMSFPKPDGQGEFQVQLPEVATSQFRTCLDLPTNYSLAISTTDNDEQGIPRTTIVICQCSIRNVSGR</sequence>
<dbReference type="OrthoDB" id="219918at2"/>
<dbReference type="AlphaFoldDB" id="A0A518G816"/>
<feature type="region of interest" description="Disordered" evidence="1">
    <location>
        <begin position="35"/>
        <end position="60"/>
    </location>
</feature>
<evidence type="ECO:0000256" key="1">
    <source>
        <dbReference type="SAM" id="MobiDB-lite"/>
    </source>
</evidence>
<dbReference type="Proteomes" id="UP000318017">
    <property type="component" value="Chromosome"/>
</dbReference>
<reference evidence="2 3" key="1">
    <citation type="submission" date="2019-02" db="EMBL/GenBank/DDBJ databases">
        <title>Deep-cultivation of Planctomycetes and their phenomic and genomic characterization uncovers novel biology.</title>
        <authorList>
            <person name="Wiegand S."/>
            <person name="Jogler M."/>
            <person name="Boedeker C."/>
            <person name="Pinto D."/>
            <person name="Vollmers J."/>
            <person name="Rivas-Marin E."/>
            <person name="Kohn T."/>
            <person name="Peeters S.H."/>
            <person name="Heuer A."/>
            <person name="Rast P."/>
            <person name="Oberbeckmann S."/>
            <person name="Bunk B."/>
            <person name="Jeske O."/>
            <person name="Meyerdierks A."/>
            <person name="Storesund J.E."/>
            <person name="Kallscheuer N."/>
            <person name="Luecker S."/>
            <person name="Lage O.M."/>
            <person name="Pohl T."/>
            <person name="Merkel B.J."/>
            <person name="Hornburger P."/>
            <person name="Mueller R.-W."/>
            <person name="Bruemmer F."/>
            <person name="Labrenz M."/>
            <person name="Spormann A.M."/>
            <person name="Op den Camp H."/>
            <person name="Overmann J."/>
            <person name="Amann R."/>
            <person name="Jetten M.S.M."/>
            <person name="Mascher T."/>
            <person name="Medema M.H."/>
            <person name="Devos D.P."/>
            <person name="Kaster A.-K."/>
            <person name="Ovreas L."/>
            <person name="Rohde M."/>
            <person name="Galperin M.Y."/>
            <person name="Jogler C."/>
        </authorList>
    </citation>
    <scope>NUCLEOTIDE SEQUENCE [LARGE SCALE GENOMIC DNA]</scope>
    <source>
        <strain evidence="2 3">Q31a</strain>
    </source>
</reference>
<proteinExistence type="predicted"/>
<evidence type="ECO:0000313" key="2">
    <source>
        <dbReference type="EMBL" id="QDV24737.1"/>
    </source>
</evidence>
<evidence type="ECO:0000313" key="3">
    <source>
        <dbReference type="Proteomes" id="UP000318017"/>
    </source>
</evidence>
<protein>
    <recommendedName>
        <fullName evidence="4">Bacterial type II and III secretion system protein</fullName>
    </recommendedName>
</protein>
<dbReference type="RefSeq" id="WP_145078806.1">
    <property type="nucleotide sequence ID" value="NZ_CP036298.1"/>
</dbReference>
<name>A0A518G816_9BACT</name>
<dbReference type="KEGG" id="ahel:Q31a_30580"/>
<gene>
    <name evidence="2" type="ORF">Q31a_30580</name>
</gene>
<accession>A0A518G816</accession>
<organism evidence="2 3">
    <name type="scientific">Aureliella helgolandensis</name>
    <dbReference type="NCBI Taxonomy" id="2527968"/>
    <lineage>
        <taxon>Bacteria</taxon>
        <taxon>Pseudomonadati</taxon>
        <taxon>Planctomycetota</taxon>
        <taxon>Planctomycetia</taxon>
        <taxon>Pirellulales</taxon>
        <taxon>Pirellulaceae</taxon>
        <taxon>Aureliella</taxon>
    </lineage>
</organism>
<evidence type="ECO:0008006" key="4">
    <source>
        <dbReference type="Google" id="ProtNLM"/>
    </source>
</evidence>